<dbReference type="Pfam" id="PF25967">
    <property type="entry name" value="RND-MFP_C"/>
    <property type="match status" value="1"/>
</dbReference>
<evidence type="ECO:0000313" key="13">
    <source>
        <dbReference type="EMBL" id="MBB3955331.1"/>
    </source>
</evidence>
<comment type="similarity">
    <text evidence="2">Belongs to the membrane fusion protein (MFP) (TC 8.A.1) family.</text>
</comment>
<dbReference type="PANTHER" id="PTHR30469:SF12">
    <property type="entry name" value="MULTIDRUG RESISTANCE PROTEIN MDTA"/>
    <property type="match status" value="1"/>
</dbReference>
<dbReference type="SUPFAM" id="SSF111369">
    <property type="entry name" value="HlyD-like secretion proteins"/>
    <property type="match status" value="1"/>
</dbReference>
<dbReference type="Gene3D" id="2.40.30.170">
    <property type="match status" value="1"/>
</dbReference>
<evidence type="ECO:0000259" key="12">
    <source>
        <dbReference type="Pfam" id="PF25967"/>
    </source>
</evidence>
<feature type="domain" description="Multidrug resistance protein MdtA-like alpha-helical hairpin" evidence="9">
    <location>
        <begin position="136"/>
        <end position="205"/>
    </location>
</feature>
<keyword evidence="3" id="KW-0813">Transport</keyword>
<dbReference type="Pfam" id="PF25876">
    <property type="entry name" value="HH_MFP_RND"/>
    <property type="match status" value="1"/>
</dbReference>
<evidence type="ECO:0000259" key="11">
    <source>
        <dbReference type="Pfam" id="PF25944"/>
    </source>
</evidence>
<dbReference type="InterPro" id="IPR006143">
    <property type="entry name" value="RND_pump_MFP"/>
</dbReference>
<dbReference type="Pfam" id="PF25944">
    <property type="entry name" value="Beta-barrel_RND"/>
    <property type="match status" value="1"/>
</dbReference>
<dbReference type="Gene3D" id="2.40.50.100">
    <property type="match status" value="1"/>
</dbReference>
<feature type="region of interest" description="Disordered" evidence="7">
    <location>
        <begin position="390"/>
        <end position="418"/>
    </location>
</feature>
<keyword evidence="4" id="KW-1003">Cell membrane</keyword>
<feature type="domain" description="Multidrug resistance protein MdtA-like C-terminal permuted SH3" evidence="12">
    <location>
        <begin position="331"/>
        <end position="388"/>
    </location>
</feature>
<dbReference type="RefSeq" id="WP_246404512.1">
    <property type="nucleotide sequence ID" value="NZ_JACIDX010000008.1"/>
</dbReference>
<dbReference type="InterPro" id="IPR058626">
    <property type="entry name" value="MdtA-like_b-barrel"/>
</dbReference>
<dbReference type="Proteomes" id="UP000548867">
    <property type="component" value="Unassembled WGS sequence"/>
</dbReference>
<reference evidence="13 14" key="1">
    <citation type="submission" date="2020-08" db="EMBL/GenBank/DDBJ databases">
        <title>Genomic Encyclopedia of Type Strains, Phase IV (KMG-IV): sequencing the most valuable type-strain genomes for metagenomic binning, comparative biology and taxonomic classification.</title>
        <authorList>
            <person name="Goeker M."/>
        </authorList>
    </citation>
    <scope>NUCLEOTIDE SEQUENCE [LARGE SCALE GENOMIC DNA]</scope>
    <source>
        <strain evidence="13 14">DSM 27057</strain>
    </source>
</reference>
<dbReference type="Gene3D" id="1.10.287.470">
    <property type="entry name" value="Helix hairpin bin"/>
    <property type="match status" value="1"/>
</dbReference>
<dbReference type="AlphaFoldDB" id="A0A7W6G6I2"/>
<feature type="transmembrane region" description="Helical" evidence="8">
    <location>
        <begin position="33"/>
        <end position="54"/>
    </location>
</feature>
<proteinExistence type="inferred from homology"/>
<dbReference type="PANTHER" id="PTHR30469">
    <property type="entry name" value="MULTIDRUG RESISTANCE PROTEIN MDTA"/>
    <property type="match status" value="1"/>
</dbReference>
<evidence type="ECO:0000256" key="5">
    <source>
        <dbReference type="ARBA" id="ARBA00022519"/>
    </source>
</evidence>
<dbReference type="Gene3D" id="2.40.420.20">
    <property type="match status" value="1"/>
</dbReference>
<keyword evidence="8" id="KW-0812">Transmembrane</keyword>
<evidence type="ECO:0000256" key="2">
    <source>
        <dbReference type="ARBA" id="ARBA00009477"/>
    </source>
</evidence>
<feature type="domain" description="Multidrug resistance protein MdtA-like beta-barrel" evidence="11">
    <location>
        <begin position="242"/>
        <end position="325"/>
    </location>
</feature>
<comment type="caution">
    <text evidence="13">The sequence shown here is derived from an EMBL/GenBank/DDBJ whole genome shotgun (WGS) entry which is preliminary data.</text>
</comment>
<dbReference type="InterPro" id="IPR058625">
    <property type="entry name" value="MdtA-like_BSH"/>
</dbReference>
<dbReference type="InterPro" id="IPR058627">
    <property type="entry name" value="MdtA-like_C"/>
</dbReference>
<dbReference type="GO" id="GO:0015562">
    <property type="term" value="F:efflux transmembrane transporter activity"/>
    <property type="evidence" value="ECO:0007669"/>
    <property type="project" value="TreeGrafter"/>
</dbReference>
<keyword evidence="14" id="KW-1185">Reference proteome</keyword>
<gene>
    <name evidence="13" type="ORF">GGR38_002285</name>
</gene>
<protein>
    <submittedName>
        <fullName evidence="13">Multidrug efflux system membrane fusion protein</fullName>
    </submittedName>
</protein>
<evidence type="ECO:0000259" key="9">
    <source>
        <dbReference type="Pfam" id="PF25876"/>
    </source>
</evidence>
<name>A0A7W6G6I2_9SPHN</name>
<evidence type="ECO:0000256" key="7">
    <source>
        <dbReference type="SAM" id="MobiDB-lite"/>
    </source>
</evidence>
<organism evidence="13 14">
    <name type="scientific">Novosphingobium sediminicola</name>
    <dbReference type="NCBI Taxonomy" id="563162"/>
    <lineage>
        <taxon>Bacteria</taxon>
        <taxon>Pseudomonadati</taxon>
        <taxon>Pseudomonadota</taxon>
        <taxon>Alphaproteobacteria</taxon>
        <taxon>Sphingomonadales</taxon>
        <taxon>Sphingomonadaceae</taxon>
        <taxon>Novosphingobium</taxon>
    </lineage>
</organism>
<evidence type="ECO:0000256" key="6">
    <source>
        <dbReference type="ARBA" id="ARBA00023136"/>
    </source>
</evidence>
<sequence>MSFETPVLPPMEYATMSDTAPYYEDDRPRRKPWLAYALVVIGLVAVALIGKWFAGAGAQKNARSGRPAAAVSAVPVGLGDMPVEVNAIGTVTPIDSAAVRSQLSGTVFAILFKEGQQVHEGQVIAQIDPRPYRLSLAQAEGTMAKDMAQLNAAKLDLKRYETLASQDSVARQTLDTQRATVGQLEGTVAADRASVGTAKLNLQYTAVKAPFSGRIGLRQVSVGAYVTPSDTAGIATITRTDPIDVAFTVPQGQLNAIAAKGSGLPVIAYDQDGKSELAKGTFSTFDNQIDTTTGTVKAKARFANPAAARALFPNQFVNVKMLVDTLHQMPVVPVSALRHGAPGDFVFVVQPDKKVKLTVVKVGPSDGRNTAVLSGLNKGQMVVAEGADGLDDGSTVRLAGSGGPGGAGEHKGKRKAAQ</sequence>
<accession>A0A7W6G6I2</accession>
<comment type="subcellular location">
    <subcellularLocation>
        <location evidence="1">Cell membrane</location>
    </subcellularLocation>
</comment>
<evidence type="ECO:0000256" key="3">
    <source>
        <dbReference type="ARBA" id="ARBA00022448"/>
    </source>
</evidence>
<keyword evidence="5" id="KW-0997">Cell inner membrane</keyword>
<evidence type="ECO:0000256" key="8">
    <source>
        <dbReference type="SAM" id="Phobius"/>
    </source>
</evidence>
<dbReference type="NCBIfam" id="TIGR01730">
    <property type="entry name" value="RND_mfp"/>
    <property type="match status" value="1"/>
</dbReference>
<dbReference type="EMBL" id="JACIDX010000008">
    <property type="protein sequence ID" value="MBB3955331.1"/>
    <property type="molecule type" value="Genomic_DNA"/>
</dbReference>
<evidence type="ECO:0000256" key="1">
    <source>
        <dbReference type="ARBA" id="ARBA00004236"/>
    </source>
</evidence>
<dbReference type="GO" id="GO:1990281">
    <property type="term" value="C:efflux pump complex"/>
    <property type="evidence" value="ECO:0007669"/>
    <property type="project" value="TreeGrafter"/>
</dbReference>
<evidence type="ECO:0000259" key="10">
    <source>
        <dbReference type="Pfam" id="PF25917"/>
    </source>
</evidence>
<dbReference type="InterPro" id="IPR058624">
    <property type="entry name" value="MdtA-like_HH"/>
</dbReference>
<keyword evidence="6 8" id="KW-0472">Membrane</keyword>
<feature type="domain" description="Multidrug resistance protein MdtA-like barrel-sandwich hybrid" evidence="10">
    <location>
        <begin position="97"/>
        <end position="238"/>
    </location>
</feature>
<dbReference type="Pfam" id="PF25917">
    <property type="entry name" value="BSH_RND"/>
    <property type="match status" value="1"/>
</dbReference>
<keyword evidence="8" id="KW-1133">Transmembrane helix</keyword>
<evidence type="ECO:0000313" key="14">
    <source>
        <dbReference type="Proteomes" id="UP000548867"/>
    </source>
</evidence>
<evidence type="ECO:0000256" key="4">
    <source>
        <dbReference type="ARBA" id="ARBA00022475"/>
    </source>
</evidence>